<evidence type="ECO:0000313" key="1">
    <source>
        <dbReference type="EMBL" id="TXK50515.1"/>
    </source>
</evidence>
<evidence type="ECO:0000313" key="2">
    <source>
        <dbReference type="Proteomes" id="UP000321926"/>
    </source>
</evidence>
<sequence length="123" mass="13014">MMDQEKMASAVFQQICEVNDLNPTAIAAAMEESTAGAGKLAGKTEAEKLIWTALDQRARVLLQQPGLDLTAAIKGDGGEYAIDPDPAAPAFVIQEDTIRSKHGQALAEKLIEALGQVKLPVQG</sequence>
<dbReference type="AlphaFoldDB" id="A0A5C8KC37"/>
<name>A0A5C8KC37_9BACT</name>
<gene>
    <name evidence="1" type="ORF">FVR03_04850</name>
</gene>
<proteinExistence type="predicted"/>
<dbReference type="EMBL" id="VRTY01000012">
    <property type="protein sequence ID" value="TXK50515.1"/>
    <property type="molecule type" value="Genomic_DNA"/>
</dbReference>
<organism evidence="1 2">
    <name type="scientific">Pontibacter qinzhouensis</name>
    <dbReference type="NCBI Taxonomy" id="2603253"/>
    <lineage>
        <taxon>Bacteria</taxon>
        <taxon>Pseudomonadati</taxon>
        <taxon>Bacteroidota</taxon>
        <taxon>Cytophagia</taxon>
        <taxon>Cytophagales</taxon>
        <taxon>Hymenobacteraceae</taxon>
        <taxon>Pontibacter</taxon>
    </lineage>
</organism>
<protein>
    <submittedName>
        <fullName evidence="1">Uncharacterized protein</fullName>
    </submittedName>
</protein>
<dbReference type="RefSeq" id="WP_147920641.1">
    <property type="nucleotide sequence ID" value="NZ_VRTY01000012.1"/>
</dbReference>
<keyword evidence="2" id="KW-1185">Reference proteome</keyword>
<comment type="caution">
    <text evidence="1">The sequence shown here is derived from an EMBL/GenBank/DDBJ whole genome shotgun (WGS) entry which is preliminary data.</text>
</comment>
<reference evidence="1 2" key="1">
    <citation type="submission" date="2019-08" db="EMBL/GenBank/DDBJ databases">
        <authorList>
            <person name="Shi S."/>
        </authorList>
    </citation>
    <scope>NUCLEOTIDE SEQUENCE [LARGE SCALE GENOMIC DNA]</scope>
    <source>
        <strain evidence="1 2">GY10130</strain>
    </source>
</reference>
<accession>A0A5C8KC37</accession>
<dbReference type="OrthoDB" id="853583at2"/>
<dbReference type="Proteomes" id="UP000321926">
    <property type="component" value="Unassembled WGS sequence"/>
</dbReference>